<feature type="domain" description="Galactokinase N-terminal" evidence="12">
    <location>
        <begin position="16"/>
        <end position="65"/>
    </location>
</feature>
<dbReference type="InterPro" id="IPR013750">
    <property type="entry name" value="GHMP_kinase_C_dom"/>
</dbReference>
<dbReference type="SUPFAM" id="SSF54211">
    <property type="entry name" value="Ribosomal protein S5 domain 2-like"/>
    <property type="match status" value="1"/>
</dbReference>
<dbReference type="InterPro" id="IPR019539">
    <property type="entry name" value="GalKase_N"/>
</dbReference>
<dbReference type="PRINTS" id="PR00473">
    <property type="entry name" value="GALCTOKINASE"/>
</dbReference>
<evidence type="ECO:0000313" key="13">
    <source>
        <dbReference type="EMBL" id="MPM52752.1"/>
    </source>
</evidence>
<evidence type="ECO:0000259" key="12">
    <source>
        <dbReference type="Pfam" id="PF10509"/>
    </source>
</evidence>
<dbReference type="FunFam" id="3.30.70.890:FF:000001">
    <property type="entry name" value="Galactokinase"/>
    <property type="match status" value="1"/>
</dbReference>
<accession>A0A645AHR4</accession>
<reference evidence="13" key="1">
    <citation type="submission" date="2019-08" db="EMBL/GenBank/DDBJ databases">
        <authorList>
            <person name="Kucharzyk K."/>
            <person name="Murdoch R.W."/>
            <person name="Higgins S."/>
            <person name="Loffler F."/>
        </authorList>
    </citation>
    <scope>NUCLEOTIDE SEQUENCE</scope>
</reference>
<dbReference type="InterPro" id="IPR014721">
    <property type="entry name" value="Ribsml_uS5_D2-typ_fold_subgr"/>
</dbReference>
<dbReference type="PANTHER" id="PTHR10457:SF7">
    <property type="entry name" value="GALACTOKINASE-RELATED"/>
    <property type="match status" value="1"/>
</dbReference>
<dbReference type="Gene3D" id="3.30.230.10">
    <property type="match status" value="1"/>
</dbReference>
<evidence type="ECO:0000256" key="1">
    <source>
        <dbReference type="ARBA" id="ARBA00006566"/>
    </source>
</evidence>
<dbReference type="InterPro" id="IPR000705">
    <property type="entry name" value="Galactokinase"/>
</dbReference>
<keyword evidence="4" id="KW-0479">Metal-binding</keyword>
<dbReference type="AlphaFoldDB" id="A0A645AHR4"/>
<dbReference type="Pfam" id="PF10509">
    <property type="entry name" value="GalKase_gal_bdg"/>
    <property type="match status" value="1"/>
</dbReference>
<evidence type="ECO:0000256" key="3">
    <source>
        <dbReference type="ARBA" id="ARBA00022679"/>
    </source>
</evidence>
<dbReference type="PROSITE" id="PS00627">
    <property type="entry name" value="GHMP_KINASES_ATP"/>
    <property type="match status" value="1"/>
</dbReference>
<dbReference type="InterPro" id="IPR006203">
    <property type="entry name" value="GHMP_knse_ATP-bd_CS"/>
</dbReference>
<dbReference type="Pfam" id="PF08544">
    <property type="entry name" value="GHMP_kinases_C"/>
    <property type="match status" value="1"/>
</dbReference>
<organism evidence="13">
    <name type="scientific">bioreactor metagenome</name>
    <dbReference type="NCBI Taxonomy" id="1076179"/>
    <lineage>
        <taxon>unclassified sequences</taxon>
        <taxon>metagenomes</taxon>
        <taxon>ecological metagenomes</taxon>
    </lineage>
</organism>
<keyword evidence="3 13" id="KW-0808">Transferase</keyword>
<dbReference type="InterPro" id="IPR036554">
    <property type="entry name" value="GHMP_kinase_C_sf"/>
</dbReference>
<feature type="domain" description="GHMP kinase N-terminal" evidence="10">
    <location>
        <begin position="99"/>
        <end position="186"/>
    </location>
</feature>
<dbReference type="EC" id="2.7.1.6" evidence="13"/>
<dbReference type="NCBIfam" id="TIGR00131">
    <property type="entry name" value="gal_kin"/>
    <property type="match status" value="1"/>
</dbReference>
<keyword evidence="5" id="KW-0547">Nucleotide-binding</keyword>
<dbReference type="GO" id="GO:0006012">
    <property type="term" value="P:galactose metabolic process"/>
    <property type="evidence" value="ECO:0007669"/>
    <property type="project" value="InterPro"/>
</dbReference>
<evidence type="ECO:0000256" key="5">
    <source>
        <dbReference type="ARBA" id="ARBA00022741"/>
    </source>
</evidence>
<gene>
    <name evidence="13" type="primary">galK_12</name>
    <name evidence="13" type="ORF">SDC9_99514</name>
</gene>
<dbReference type="InterPro" id="IPR019741">
    <property type="entry name" value="Galactokinase_CS"/>
</dbReference>
<evidence type="ECO:0000256" key="8">
    <source>
        <dbReference type="ARBA" id="ARBA00022842"/>
    </source>
</evidence>
<dbReference type="EMBL" id="VSSQ01014012">
    <property type="protein sequence ID" value="MPM52752.1"/>
    <property type="molecule type" value="Genomic_DNA"/>
</dbReference>
<comment type="caution">
    <text evidence="13">The sequence shown here is derived from an EMBL/GenBank/DDBJ whole genome shotgun (WGS) entry which is preliminary data.</text>
</comment>
<keyword evidence="6 13" id="KW-0418">Kinase</keyword>
<dbReference type="InterPro" id="IPR006206">
    <property type="entry name" value="Mevalonate/galactokinase"/>
</dbReference>
<dbReference type="GO" id="GO:0046872">
    <property type="term" value="F:metal ion binding"/>
    <property type="evidence" value="ECO:0007669"/>
    <property type="project" value="UniProtKB-KW"/>
</dbReference>
<dbReference type="Pfam" id="PF00288">
    <property type="entry name" value="GHMP_kinases_N"/>
    <property type="match status" value="1"/>
</dbReference>
<dbReference type="GO" id="GO:0004335">
    <property type="term" value="F:galactokinase activity"/>
    <property type="evidence" value="ECO:0007669"/>
    <property type="project" value="UniProtKB-EC"/>
</dbReference>
<evidence type="ECO:0000256" key="7">
    <source>
        <dbReference type="ARBA" id="ARBA00022840"/>
    </source>
</evidence>
<evidence type="ECO:0000259" key="10">
    <source>
        <dbReference type="Pfam" id="PF00288"/>
    </source>
</evidence>
<evidence type="ECO:0000256" key="2">
    <source>
        <dbReference type="ARBA" id="ARBA00022490"/>
    </source>
</evidence>
<dbReference type="Gene3D" id="3.30.70.890">
    <property type="entry name" value="GHMP kinase, C-terminal domain"/>
    <property type="match status" value="1"/>
</dbReference>
<feature type="domain" description="GHMP kinase C-terminal" evidence="11">
    <location>
        <begin position="291"/>
        <end position="372"/>
    </location>
</feature>
<dbReference type="GO" id="GO:0005829">
    <property type="term" value="C:cytosol"/>
    <property type="evidence" value="ECO:0007669"/>
    <property type="project" value="TreeGrafter"/>
</dbReference>
<proteinExistence type="inferred from homology"/>
<dbReference type="GO" id="GO:0005524">
    <property type="term" value="F:ATP binding"/>
    <property type="evidence" value="ECO:0007669"/>
    <property type="project" value="UniProtKB-KW"/>
</dbReference>
<dbReference type="InterPro" id="IPR020568">
    <property type="entry name" value="Ribosomal_Su5_D2-typ_SF"/>
</dbReference>
<dbReference type="SUPFAM" id="SSF55060">
    <property type="entry name" value="GHMP Kinase, C-terminal domain"/>
    <property type="match status" value="1"/>
</dbReference>
<keyword evidence="8" id="KW-0460">Magnesium</keyword>
<dbReference type="PRINTS" id="PR00959">
    <property type="entry name" value="MEVGALKINASE"/>
</dbReference>
<evidence type="ECO:0000256" key="6">
    <source>
        <dbReference type="ARBA" id="ARBA00022777"/>
    </source>
</evidence>
<keyword evidence="9" id="KW-0119">Carbohydrate metabolism</keyword>
<dbReference type="FunFam" id="3.30.230.10:FF:000017">
    <property type="entry name" value="Galactokinase"/>
    <property type="match status" value="1"/>
</dbReference>
<dbReference type="PANTHER" id="PTHR10457">
    <property type="entry name" value="MEVALONATE KINASE/GALACTOKINASE"/>
    <property type="match status" value="1"/>
</dbReference>
<dbReference type="PIRSF" id="PIRSF000530">
    <property type="entry name" value="Galactokinase"/>
    <property type="match status" value="1"/>
</dbReference>
<keyword evidence="2" id="KW-0963">Cytoplasm</keyword>
<evidence type="ECO:0000256" key="4">
    <source>
        <dbReference type="ARBA" id="ARBA00022723"/>
    </source>
</evidence>
<name>A0A645AHR4_9ZZZZ</name>
<evidence type="ECO:0000259" key="11">
    <source>
        <dbReference type="Pfam" id="PF08544"/>
    </source>
</evidence>
<dbReference type="PROSITE" id="PS00106">
    <property type="entry name" value="GALACTOKINASE"/>
    <property type="match status" value="1"/>
</dbReference>
<protein>
    <submittedName>
        <fullName evidence="13">Galactokinase</fullName>
        <ecNumber evidence="13">2.7.1.6</ecNumber>
    </submittedName>
</protein>
<evidence type="ECO:0000256" key="9">
    <source>
        <dbReference type="ARBA" id="ARBA00023277"/>
    </source>
</evidence>
<comment type="similarity">
    <text evidence="1">Belongs to the GHMP kinase family. GalK subfamily.</text>
</comment>
<sequence length="393" mass="43515">MLTPERPDFTQLRIDFMLHFGNTNEPIHLFMAPGRINLIGEHTDYNGGFVMPAALTLGSYLLIRKRNDDVIRLADSQWPSILSVPLDHLMDYRKAPWGNYQLAVAEILQQQGGVLHGVDCYYHETVPLSSGLSSSAAIEVVTATALNRLFKLGHTPLQLAQLCQAAERDLIGVSCGIMDQFASACGQADHAMLLHCETLKSNAISINFPTMVFMIVNSNMPRSLLHSPYNQRLAECQQALKLLQQQNPQLTHLCQASVDALHSGKSLFADSLLYRRAHHVITENQRVLMAVQALQERDAERFGTLMLKSHASLRSDYQVTGEALDCLVEAAQEVDGVLGSRMTGAGFGGCTIHLMQKSAVSSFRQHVQQKFVNTIGLEPDFYQARFGPGAREL</sequence>
<dbReference type="NCBIfam" id="NF003705">
    <property type="entry name" value="PRK05322.1"/>
    <property type="match status" value="1"/>
</dbReference>
<dbReference type="InterPro" id="IPR006204">
    <property type="entry name" value="GHMP_kinase_N_dom"/>
</dbReference>
<keyword evidence="7" id="KW-0067">ATP-binding</keyword>